<dbReference type="Pfam" id="PF13302">
    <property type="entry name" value="Acetyltransf_3"/>
    <property type="match status" value="1"/>
</dbReference>
<protein>
    <submittedName>
        <fullName evidence="2">GNAT family N-acetyltransferase</fullName>
    </submittedName>
</protein>
<gene>
    <name evidence="2" type="ORF">K0O23_11085</name>
</gene>
<evidence type="ECO:0000313" key="3">
    <source>
        <dbReference type="Proteomes" id="UP000813018"/>
    </source>
</evidence>
<feature type="domain" description="N-acetyltransferase" evidence="1">
    <location>
        <begin position="18"/>
        <end position="183"/>
    </location>
</feature>
<dbReference type="EMBL" id="JAHYXK010000008">
    <property type="protein sequence ID" value="MBW7467611.1"/>
    <property type="molecule type" value="Genomic_DNA"/>
</dbReference>
<dbReference type="Proteomes" id="UP000813018">
    <property type="component" value="Unassembled WGS sequence"/>
</dbReference>
<dbReference type="PANTHER" id="PTHR43441:SF11">
    <property type="entry name" value="RIBOSOMAL-PROTEIN-SERINE ACETYLTRANSFERASE"/>
    <property type="match status" value="1"/>
</dbReference>
<accession>A0ABS7CV96</accession>
<comment type="caution">
    <text evidence="2">The sequence shown here is derived from an EMBL/GenBank/DDBJ whole genome shotgun (WGS) entry which is preliminary data.</text>
</comment>
<dbReference type="RefSeq" id="WP_219877492.1">
    <property type="nucleotide sequence ID" value="NZ_JAHYXK010000008.1"/>
</dbReference>
<dbReference type="InterPro" id="IPR016181">
    <property type="entry name" value="Acyl_CoA_acyltransferase"/>
</dbReference>
<dbReference type="PANTHER" id="PTHR43441">
    <property type="entry name" value="RIBOSOMAL-PROTEIN-SERINE ACETYLTRANSFERASE"/>
    <property type="match status" value="1"/>
</dbReference>
<proteinExistence type="predicted"/>
<dbReference type="InterPro" id="IPR051908">
    <property type="entry name" value="Ribosomal_N-acetyltransferase"/>
</dbReference>
<reference evidence="2 3" key="1">
    <citation type="journal article" date="2016" name="Int. J. Syst. Evol. Microbiol.">
        <title>Pontibacter aydingkolensis sp. nov., isolated from soil of a salt lake.</title>
        <authorList>
            <person name="Osman G."/>
            <person name="Zhang T."/>
            <person name="Lou K."/>
            <person name="Gao Y."/>
            <person name="Chang W."/>
            <person name="Lin Q."/>
            <person name="Yang H.M."/>
            <person name="Huo X.D."/>
            <person name="Wang N."/>
        </authorList>
    </citation>
    <scope>NUCLEOTIDE SEQUENCE [LARGE SCALE GENOMIC DNA]</scope>
    <source>
        <strain evidence="2 3">KACC 19255</strain>
    </source>
</reference>
<name>A0ABS7CV96_9BACT</name>
<dbReference type="PROSITE" id="PS51186">
    <property type="entry name" value="GNAT"/>
    <property type="match status" value="1"/>
</dbReference>
<keyword evidence="3" id="KW-1185">Reference proteome</keyword>
<dbReference type="Gene3D" id="3.40.630.30">
    <property type="match status" value="1"/>
</dbReference>
<evidence type="ECO:0000259" key="1">
    <source>
        <dbReference type="PROSITE" id="PS51186"/>
    </source>
</evidence>
<sequence length="199" mass="23029">MITTDIIPTPAIFETDRLYLREYTPKVCQQLFASCSDAEITEFLGIQSEKELAEEKENFKKGISTWFVSFHNFHLLDKQSGKVLGRCGYHTWIPKHRRAELGYHLFHDKDKAKGLMTEALGPILAYGFEQMNLYRIEALLADYNIPSYKLLKRYGFKEEGTVRGHYIVNSVNEDSLMVSLLLPEYEALKSNWGLQEQPL</sequence>
<dbReference type="SUPFAM" id="SSF55729">
    <property type="entry name" value="Acyl-CoA N-acyltransferases (Nat)"/>
    <property type="match status" value="1"/>
</dbReference>
<dbReference type="InterPro" id="IPR000182">
    <property type="entry name" value="GNAT_dom"/>
</dbReference>
<organism evidence="2 3">
    <name type="scientific">Pontibacter aydingkolensis</name>
    <dbReference type="NCBI Taxonomy" id="1911536"/>
    <lineage>
        <taxon>Bacteria</taxon>
        <taxon>Pseudomonadati</taxon>
        <taxon>Bacteroidota</taxon>
        <taxon>Cytophagia</taxon>
        <taxon>Cytophagales</taxon>
        <taxon>Hymenobacteraceae</taxon>
        <taxon>Pontibacter</taxon>
    </lineage>
</organism>
<evidence type="ECO:0000313" key="2">
    <source>
        <dbReference type="EMBL" id="MBW7467611.1"/>
    </source>
</evidence>